<dbReference type="OrthoDB" id="9814639at2"/>
<dbReference type="EMBL" id="PXNN01000017">
    <property type="protein sequence ID" value="PSF06615.1"/>
    <property type="molecule type" value="Genomic_DNA"/>
</dbReference>
<keyword evidence="6" id="KW-1185">Reference proteome</keyword>
<dbReference type="InterPro" id="IPR051398">
    <property type="entry name" value="Polysacch_Deacetylase"/>
</dbReference>
<evidence type="ECO:0000256" key="2">
    <source>
        <dbReference type="ARBA" id="ARBA00022729"/>
    </source>
</evidence>
<evidence type="ECO:0000256" key="1">
    <source>
        <dbReference type="ARBA" id="ARBA00004613"/>
    </source>
</evidence>
<organism evidence="5 6">
    <name type="scientific">Marinobacter halophilus</name>
    <dbReference type="NCBI Taxonomy" id="1323740"/>
    <lineage>
        <taxon>Bacteria</taxon>
        <taxon>Pseudomonadati</taxon>
        <taxon>Pseudomonadota</taxon>
        <taxon>Gammaproteobacteria</taxon>
        <taxon>Pseudomonadales</taxon>
        <taxon>Marinobacteraceae</taxon>
        <taxon>Marinobacter</taxon>
    </lineage>
</organism>
<keyword evidence="2 3" id="KW-0732">Signal</keyword>
<dbReference type="PANTHER" id="PTHR34216">
    <property type="match status" value="1"/>
</dbReference>
<name>A0A2T1K907_9GAMM</name>
<evidence type="ECO:0000313" key="5">
    <source>
        <dbReference type="EMBL" id="PSF06615.1"/>
    </source>
</evidence>
<feature type="domain" description="NodB homology" evidence="4">
    <location>
        <begin position="84"/>
        <end position="287"/>
    </location>
</feature>
<dbReference type="Gene3D" id="3.20.20.370">
    <property type="entry name" value="Glycoside hydrolase/deacetylase"/>
    <property type="match status" value="1"/>
</dbReference>
<evidence type="ECO:0000313" key="6">
    <source>
        <dbReference type="Proteomes" id="UP000238385"/>
    </source>
</evidence>
<reference evidence="5 6" key="1">
    <citation type="submission" date="2018-03" db="EMBL/GenBank/DDBJ databases">
        <title>Marinobacter brunus sp. nov., a marine bacterium of Gamma-proteobacteria isolated from the surface seawater of the South China Sea.</title>
        <authorList>
            <person name="Cheng H."/>
            <person name="Wu Y.-H."/>
            <person name="Xamxidin M."/>
            <person name="Xu X.-W."/>
        </authorList>
    </citation>
    <scope>NUCLEOTIDE SEQUENCE [LARGE SCALE GENOMIC DNA]</scope>
    <source>
        <strain evidence="5 6">JCM 30472</strain>
    </source>
</reference>
<dbReference type="AlphaFoldDB" id="A0A2T1K907"/>
<dbReference type="Proteomes" id="UP000238385">
    <property type="component" value="Unassembled WGS sequence"/>
</dbReference>
<dbReference type="Pfam" id="PF01522">
    <property type="entry name" value="Polysacc_deac_1"/>
    <property type="match status" value="1"/>
</dbReference>
<evidence type="ECO:0000256" key="3">
    <source>
        <dbReference type="SAM" id="SignalP"/>
    </source>
</evidence>
<dbReference type="PROSITE" id="PS51677">
    <property type="entry name" value="NODB"/>
    <property type="match status" value="1"/>
</dbReference>
<protein>
    <submittedName>
        <fullName evidence="5">Polysaccharide deacetylase</fullName>
    </submittedName>
</protein>
<proteinExistence type="predicted"/>
<feature type="signal peptide" evidence="3">
    <location>
        <begin position="1"/>
        <end position="25"/>
    </location>
</feature>
<gene>
    <name evidence="5" type="ORF">C7H08_16105</name>
</gene>
<dbReference type="InterPro" id="IPR002509">
    <property type="entry name" value="NODB_dom"/>
</dbReference>
<dbReference type="PANTHER" id="PTHR34216:SF3">
    <property type="entry name" value="POLY-BETA-1,6-N-ACETYL-D-GLUCOSAMINE N-DEACETYLASE"/>
    <property type="match status" value="1"/>
</dbReference>
<dbReference type="GO" id="GO:0005975">
    <property type="term" value="P:carbohydrate metabolic process"/>
    <property type="evidence" value="ECO:0007669"/>
    <property type="project" value="InterPro"/>
</dbReference>
<feature type="chain" id="PRO_5015619257" evidence="3">
    <location>
        <begin position="26"/>
        <end position="345"/>
    </location>
</feature>
<dbReference type="GO" id="GO:0005576">
    <property type="term" value="C:extracellular region"/>
    <property type="evidence" value="ECO:0007669"/>
    <property type="project" value="UniProtKB-SubCell"/>
</dbReference>
<accession>A0A2T1K907</accession>
<dbReference type="InterPro" id="IPR011330">
    <property type="entry name" value="Glyco_hydro/deAcase_b/a-brl"/>
</dbReference>
<comment type="caution">
    <text evidence="5">The sequence shown here is derived from an EMBL/GenBank/DDBJ whole genome shotgun (WGS) entry which is preliminary data.</text>
</comment>
<dbReference type="GO" id="GO:0016810">
    <property type="term" value="F:hydrolase activity, acting on carbon-nitrogen (but not peptide) bonds"/>
    <property type="evidence" value="ECO:0007669"/>
    <property type="project" value="InterPro"/>
</dbReference>
<evidence type="ECO:0000259" key="4">
    <source>
        <dbReference type="PROSITE" id="PS51677"/>
    </source>
</evidence>
<dbReference type="CDD" id="cd10973">
    <property type="entry name" value="CE4_DAC_u4_5s"/>
    <property type="match status" value="1"/>
</dbReference>
<dbReference type="SUPFAM" id="SSF88713">
    <property type="entry name" value="Glycoside hydrolase/deacetylase"/>
    <property type="match status" value="1"/>
</dbReference>
<comment type="subcellular location">
    <subcellularLocation>
        <location evidence="1">Secreted</location>
    </subcellularLocation>
</comment>
<sequence length="345" mass="38414">MIAMKRLKLLTMITALLMVATTATKADLVILQYHHVDDSTPAATSTSRSLFEAQLQMIKDLELEVVPLLAGTRQALAGELENSSQIAITFDDAYESVYSAAAPALERFGMPYTIFVNTDAIGSRGYMTWDELRELGQHESVTIANHSTDHDHMARRTGEPAEHWQTRVNRSLDEAQKVLSDRLGIEEPMFAYPYGEFDEALEAKLADRGWYGYGQQSGAVGRWSHDTRLPRFPMANAYGQLGTLKDKLLSKAFPVPVKDLPDGILASNPPALSFPLGEQLDANRLTCFASGQGRINFTVTGDTVHVQAPKASQSRRFRYNCTHPAGQGSFYWLSQQWLDRDKPED</sequence>